<feature type="region of interest" description="Disordered" evidence="1">
    <location>
        <begin position="91"/>
        <end position="115"/>
    </location>
</feature>
<protein>
    <recommendedName>
        <fullName evidence="4">DUF4242 domain-containing protein</fullName>
    </recommendedName>
</protein>
<sequence>MDGSRGPGGTVADGDRSLFLVEFSATRAADDAADLHHALRYAVRRLAAAGTAIRWCSGLLVPAEHRCLCLVEAGRRDDVVLARDTAALSGASVQQVRPLPDRPPSPRSSDRRGRS</sequence>
<accession>A0ABV3XI89</accession>
<name>A0ABV3XI89_9ACTN</name>
<evidence type="ECO:0000313" key="2">
    <source>
        <dbReference type="EMBL" id="MEX5720121.1"/>
    </source>
</evidence>
<evidence type="ECO:0000313" key="3">
    <source>
        <dbReference type="Proteomes" id="UP001560045"/>
    </source>
</evidence>
<gene>
    <name evidence="2" type="ORF">ABQ292_17305</name>
</gene>
<comment type="caution">
    <text evidence="2">The sequence shown here is derived from an EMBL/GenBank/DDBJ whole genome shotgun (WGS) entry which is preliminary data.</text>
</comment>
<evidence type="ECO:0000256" key="1">
    <source>
        <dbReference type="SAM" id="MobiDB-lite"/>
    </source>
</evidence>
<reference evidence="2 3" key="1">
    <citation type="submission" date="2024-06" db="EMBL/GenBank/DDBJ databases">
        <title>Draft genome sequence of Geodermatophilus badlandi, a novel member of the Geodermatophilaceae isolated from badland sedimentary rocks in the Red desert, Wyoming, USA.</title>
        <authorList>
            <person name="Ben Tekaya S."/>
            <person name="Nouioui I."/>
            <person name="Flores G.M."/>
            <person name="Shaal M.N."/>
            <person name="Bredoire F."/>
            <person name="Basile F."/>
            <person name="Van Diepen L."/>
            <person name="Ward N.L."/>
        </authorList>
    </citation>
    <scope>NUCLEOTIDE SEQUENCE [LARGE SCALE GENOMIC DNA]</scope>
    <source>
        <strain evidence="2 3">WL48A</strain>
    </source>
</reference>
<dbReference type="RefSeq" id="WP_369208640.1">
    <property type="nucleotide sequence ID" value="NZ_JBFNXQ010000060.1"/>
</dbReference>
<evidence type="ECO:0008006" key="4">
    <source>
        <dbReference type="Google" id="ProtNLM"/>
    </source>
</evidence>
<proteinExistence type="predicted"/>
<dbReference type="Proteomes" id="UP001560045">
    <property type="component" value="Unassembled WGS sequence"/>
</dbReference>
<dbReference type="EMBL" id="JBFNXQ010000060">
    <property type="protein sequence ID" value="MEX5720121.1"/>
    <property type="molecule type" value="Genomic_DNA"/>
</dbReference>
<organism evidence="2 3">
    <name type="scientific">Geodermatophilus maliterrae</name>
    <dbReference type="NCBI Taxonomy" id="3162531"/>
    <lineage>
        <taxon>Bacteria</taxon>
        <taxon>Bacillati</taxon>
        <taxon>Actinomycetota</taxon>
        <taxon>Actinomycetes</taxon>
        <taxon>Geodermatophilales</taxon>
        <taxon>Geodermatophilaceae</taxon>
        <taxon>Geodermatophilus</taxon>
    </lineage>
</organism>
<keyword evidence="3" id="KW-1185">Reference proteome</keyword>